<feature type="region of interest" description="Disordered" evidence="1">
    <location>
        <begin position="14"/>
        <end position="38"/>
    </location>
</feature>
<sequence>MVATSTFLAHRTGASNTAVSSPSSNATSKRFTSLNSNEKDGFGREKGWLRSTACSSGALWRKGFDRKAASSRSTSKELKPERCMGFYSNSYEASVPEILIVPIVYHAVVLRRSLCGPCGARELIQPDNGSGIDSSRGSKIDSTKQELGSLPWRLCRGVISDVNFGDLVEGPISGTNPGDLVERVISGTNPRDLTERVISGANLRDLVEG</sequence>
<evidence type="ECO:0000256" key="1">
    <source>
        <dbReference type="SAM" id="MobiDB-lite"/>
    </source>
</evidence>
<dbReference type="AlphaFoldDB" id="A0A445MIF2"/>
<accession>A0A445MIF2</accession>
<evidence type="ECO:0000313" key="2">
    <source>
        <dbReference type="EMBL" id="RZR74074.1"/>
    </source>
</evidence>
<proteinExistence type="predicted"/>
<reference evidence="2" key="1">
    <citation type="journal article" date="2018" name="Data Brief">
        <title>Genome sequence data from 17 accessions of Ensete ventricosum, a staple food crop for millions in Ethiopia.</title>
        <authorList>
            <person name="Yemataw Z."/>
            <person name="Muzemil S."/>
            <person name="Ambachew D."/>
            <person name="Tripathi L."/>
            <person name="Tesfaye K."/>
            <person name="Chala A."/>
            <person name="Farbos A."/>
            <person name="O'Neill P."/>
            <person name="Moore K."/>
            <person name="Grant M."/>
            <person name="Studholme D.J."/>
        </authorList>
    </citation>
    <scope>NUCLEOTIDE SEQUENCE [LARGE SCALE GENOMIC DNA]</scope>
    <source>
        <tissue evidence="2">Leaf</tissue>
    </source>
</reference>
<organism evidence="2">
    <name type="scientific">Ensete ventricosum</name>
    <name type="common">Abyssinian banana</name>
    <name type="synonym">Musa ensete</name>
    <dbReference type="NCBI Taxonomy" id="4639"/>
    <lineage>
        <taxon>Eukaryota</taxon>
        <taxon>Viridiplantae</taxon>
        <taxon>Streptophyta</taxon>
        <taxon>Embryophyta</taxon>
        <taxon>Tracheophyta</taxon>
        <taxon>Spermatophyta</taxon>
        <taxon>Magnoliopsida</taxon>
        <taxon>Liliopsida</taxon>
        <taxon>Zingiberales</taxon>
        <taxon>Musaceae</taxon>
        <taxon>Ensete</taxon>
    </lineage>
</organism>
<name>A0A445MIF2_ENSVE</name>
<dbReference type="Proteomes" id="UP000290560">
    <property type="component" value="Unassembled WGS sequence"/>
</dbReference>
<dbReference type="EMBL" id="KV876105">
    <property type="protein sequence ID" value="RZR74074.1"/>
    <property type="molecule type" value="Genomic_DNA"/>
</dbReference>
<protein>
    <submittedName>
        <fullName evidence="2">Uncharacterized protein</fullName>
    </submittedName>
</protein>
<gene>
    <name evidence="2" type="ORF">BHM03_00031718</name>
</gene>
<feature type="compositionally biased region" description="Polar residues" evidence="1">
    <location>
        <begin position="14"/>
        <end position="36"/>
    </location>
</feature>